<organism evidence="2 3">
    <name type="scientific">Paenibacillus medicaginis</name>
    <dbReference type="NCBI Taxonomy" id="1470560"/>
    <lineage>
        <taxon>Bacteria</taxon>
        <taxon>Bacillati</taxon>
        <taxon>Bacillota</taxon>
        <taxon>Bacilli</taxon>
        <taxon>Bacillales</taxon>
        <taxon>Paenibacillaceae</taxon>
        <taxon>Paenibacillus</taxon>
    </lineage>
</organism>
<dbReference type="PANTHER" id="PTHR41283">
    <property type="entry name" value="AMINOGLYCOSIDE PHOSPHOTRANSFERASE"/>
    <property type="match status" value="1"/>
</dbReference>
<keyword evidence="3" id="KW-1185">Reference proteome</keyword>
<accession>A0ABV5BZY9</accession>
<evidence type="ECO:0000313" key="3">
    <source>
        <dbReference type="Proteomes" id="UP001580430"/>
    </source>
</evidence>
<dbReference type="EC" id="2.7.1.-" evidence="2"/>
<proteinExistence type="predicted"/>
<dbReference type="Proteomes" id="UP001580430">
    <property type="component" value="Unassembled WGS sequence"/>
</dbReference>
<comment type="caution">
    <text evidence="2">The sequence shown here is derived from an EMBL/GenBank/DDBJ whole genome shotgun (WGS) entry which is preliminary data.</text>
</comment>
<dbReference type="RefSeq" id="WP_375519839.1">
    <property type="nucleotide sequence ID" value="NZ_JBHIRY010000007.1"/>
</dbReference>
<gene>
    <name evidence="2" type="ORF">ACE5LO_09805</name>
</gene>
<evidence type="ECO:0000259" key="1">
    <source>
        <dbReference type="Pfam" id="PF01636"/>
    </source>
</evidence>
<sequence>MNDLNRSEQLRSRIPTLHSCLRLEKIHKGYSSDDKYMVYDGSGCPQYILRTFSMDHENTKQLEFRSLEWMEQHDVKCSRPVEMGVLPDQGLGYMIVSFIEGNDASEELPLLTPEDQFKIGVEAGLELRKIHQIRCPDGFTPWHERMALKHHRYRTAYNKCGIVIREEERLLSFIDQNLHIMQDRPSLFQHDDFHVGNLIVKNGRLSGVIDFNRQDWGDPVHEFVKIGMFSAEVSVPFSVGQMYGYHESKAPDEHFWRLYSLYLAMTLISSVVWVLKVKPAELELMLSKINRVMEDHECFELMSPKWYRGRD</sequence>
<dbReference type="EMBL" id="JBHIRY010000007">
    <property type="protein sequence ID" value="MFB5760685.1"/>
    <property type="molecule type" value="Genomic_DNA"/>
</dbReference>
<dbReference type="GO" id="GO:0016740">
    <property type="term" value="F:transferase activity"/>
    <property type="evidence" value="ECO:0007669"/>
    <property type="project" value="UniProtKB-KW"/>
</dbReference>
<dbReference type="InterPro" id="IPR011009">
    <property type="entry name" value="Kinase-like_dom_sf"/>
</dbReference>
<protein>
    <submittedName>
        <fullName evidence="2">Aminoglycoside phosphotransferase family protein</fullName>
        <ecNumber evidence="2">2.7.1.-</ecNumber>
    </submittedName>
</protein>
<name>A0ABV5BZY9_9BACL</name>
<dbReference type="PANTHER" id="PTHR41283:SF1">
    <property type="entry name" value="AMINOGLYCOSIDE PHOSPHOTRANSFERASE DOMAIN-CONTAINING PROTEIN"/>
    <property type="match status" value="1"/>
</dbReference>
<dbReference type="Pfam" id="PF01636">
    <property type="entry name" value="APH"/>
    <property type="match status" value="1"/>
</dbReference>
<reference evidence="2 3" key="1">
    <citation type="submission" date="2024-09" db="EMBL/GenBank/DDBJ databases">
        <title>Paenibacillus zeirhizospherea sp. nov., isolated from surface of the maize (Zea mays) roots in a horticulture field, Hungary.</title>
        <authorList>
            <person name="Marton D."/>
            <person name="Farkas M."/>
            <person name="Bedics A."/>
            <person name="Toth E."/>
            <person name="Tancsics A."/>
            <person name="Boka K."/>
            <person name="Marati G."/>
            <person name="Kriszt B."/>
            <person name="Cserhati M."/>
        </authorList>
    </citation>
    <scope>NUCLEOTIDE SEQUENCE [LARGE SCALE GENOMIC DNA]</scope>
    <source>
        <strain evidence="2 3">JCM 18446</strain>
    </source>
</reference>
<dbReference type="Gene3D" id="3.90.1200.10">
    <property type="match status" value="1"/>
</dbReference>
<evidence type="ECO:0000313" key="2">
    <source>
        <dbReference type="EMBL" id="MFB5760685.1"/>
    </source>
</evidence>
<keyword evidence="2" id="KW-0808">Transferase</keyword>
<feature type="domain" description="Aminoglycoside phosphotransferase" evidence="1">
    <location>
        <begin position="24"/>
        <end position="258"/>
    </location>
</feature>
<dbReference type="SUPFAM" id="SSF56112">
    <property type="entry name" value="Protein kinase-like (PK-like)"/>
    <property type="match status" value="1"/>
</dbReference>
<dbReference type="InterPro" id="IPR002575">
    <property type="entry name" value="Aminoglycoside_PTrfase"/>
</dbReference>